<keyword evidence="3" id="KW-1185">Reference proteome</keyword>
<feature type="domain" description="FAD-binding" evidence="1">
    <location>
        <begin position="3"/>
        <end position="115"/>
    </location>
</feature>
<evidence type="ECO:0000313" key="3">
    <source>
        <dbReference type="Proteomes" id="UP000570166"/>
    </source>
</evidence>
<dbReference type="RefSeq" id="WP_160365825.1">
    <property type="nucleotide sequence ID" value="NZ_JACEIB010000006.1"/>
</dbReference>
<proteinExistence type="predicted"/>
<protein>
    <submittedName>
        <fullName evidence="2">NAD(P)-binding protein</fullName>
    </submittedName>
</protein>
<name>A0A838L4N3_9SPHN</name>
<sequence>MSEIAIVGGGLAGGAAATLLARESRRVILLERDAEPAHRICGEFISGDAAAMLDRLGLDLERLGATRMDRMRIVSETRTITAPLPFAAFGLTRKRLDSALLDLAAAAGARIERGVAARKIEGRRVESRLGTIDPGALLLASGKHDVRGAPRPTEGCDQDFVGFKTYWRLGAAATAGLRGHIEILLFPDGYAGLQLVEGGLANLCLLVRKSRFTEMGGGWSALLNALLKLPRFALRLADGEQILEKPLAIAGVPYGFVHRASPGSNELAFRLGDQAAVIPSFCGDGMAIALHSARRAAETLMAGGGPDDHHHALHADLAGQVRLAMRIQRIGGRERLQSMLLGAISLAPALLPWLAQATRVRT</sequence>
<dbReference type="GO" id="GO:0071949">
    <property type="term" value="F:FAD binding"/>
    <property type="evidence" value="ECO:0007669"/>
    <property type="project" value="InterPro"/>
</dbReference>
<dbReference type="InterPro" id="IPR036188">
    <property type="entry name" value="FAD/NAD-bd_sf"/>
</dbReference>
<evidence type="ECO:0000259" key="1">
    <source>
        <dbReference type="Pfam" id="PF01494"/>
    </source>
</evidence>
<dbReference type="Pfam" id="PF01494">
    <property type="entry name" value="FAD_binding_3"/>
    <property type="match status" value="1"/>
</dbReference>
<dbReference type="AlphaFoldDB" id="A0A838L4N3"/>
<dbReference type="PANTHER" id="PTHR42685">
    <property type="entry name" value="GERANYLGERANYL DIPHOSPHATE REDUCTASE"/>
    <property type="match status" value="1"/>
</dbReference>
<gene>
    <name evidence="2" type="ORF">HZF05_09495</name>
</gene>
<reference evidence="2 3" key="1">
    <citation type="submission" date="2020-07" db="EMBL/GenBank/DDBJ databases">
        <authorList>
            <person name="Sun Q."/>
        </authorList>
    </citation>
    <scope>NUCLEOTIDE SEQUENCE [LARGE SCALE GENOMIC DNA]</scope>
    <source>
        <strain evidence="2 3">CGMCC 1.13654</strain>
    </source>
</reference>
<comment type="caution">
    <text evidence="2">The sequence shown here is derived from an EMBL/GenBank/DDBJ whole genome shotgun (WGS) entry which is preliminary data.</text>
</comment>
<dbReference type="PANTHER" id="PTHR42685:SF22">
    <property type="entry name" value="CONDITIONED MEDIUM FACTOR RECEPTOR 1"/>
    <property type="match status" value="1"/>
</dbReference>
<accession>A0A838L4N3</accession>
<dbReference type="SUPFAM" id="SSF51905">
    <property type="entry name" value="FAD/NAD(P)-binding domain"/>
    <property type="match status" value="1"/>
</dbReference>
<dbReference type="InterPro" id="IPR050407">
    <property type="entry name" value="Geranylgeranyl_reductase"/>
</dbReference>
<evidence type="ECO:0000313" key="2">
    <source>
        <dbReference type="EMBL" id="MBA2934331.1"/>
    </source>
</evidence>
<dbReference type="InterPro" id="IPR002938">
    <property type="entry name" value="FAD-bd"/>
</dbReference>
<dbReference type="Proteomes" id="UP000570166">
    <property type="component" value="Unassembled WGS sequence"/>
</dbReference>
<dbReference type="EMBL" id="JACEIB010000006">
    <property type="protein sequence ID" value="MBA2934331.1"/>
    <property type="molecule type" value="Genomic_DNA"/>
</dbReference>
<dbReference type="Gene3D" id="3.50.50.60">
    <property type="entry name" value="FAD/NAD(P)-binding domain"/>
    <property type="match status" value="1"/>
</dbReference>
<organism evidence="2 3">
    <name type="scientific">Sphingomonas chungangi</name>
    <dbReference type="NCBI Taxonomy" id="2683589"/>
    <lineage>
        <taxon>Bacteria</taxon>
        <taxon>Pseudomonadati</taxon>
        <taxon>Pseudomonadota</taxon>
        <taxon>Alphaproteobacteria</taxon>
        <taxon>Sphingomonadales</taxon>
        <taxon>Sphingomonadaceae</taxon>
        <taxon>Sphingomonas</taxon>
    </lineage>
</organism>